<name>A0A8H4VY47_9HELO</name>
<evidence type="ECO:0000313" key="5">
    <source>
        <dbReference type="Proteomes" id="UP000566819"/>
    </source>
</evidence>
<dbReference type="InterPro" id="IPR059215">
    <property type="entry name" value="BRCT2_TopBP1-like"/>
</dbReference>
<accession>A0A8H4VY47</accession>
<feature type="region of interest" description="Disordered" evidence="2">
    <location>
        <begin position="52"/>
        <end position="72"/>
    </location>
</feature>
<evidence type="ECO:0000259" key="3">
    <source>
        <dbReference type="PROSITE" id="PS50172"/>
    </source>
</evidence>
<proteinExistence type="predicted"/>
<keyword evidence="5" id="KW-1185">Reference proteome</keyword>
<dbReference type="SMART" id="SM00292">
    <property type="entry name" value="BRCT"/>
    <property type="match status" value="4"/>
</dbReference>
<dbReference type="CDD" id="cd18433">
    <property type="entry name" value="BRCT_Rad4_rpt3"/>
    <property type="match status" value="1"/>
</dbReference>
<reference evidence="4 5" key="1">
    <citation type="submission" date="2020-03" db="EMBL/GenBank/DDBJ databases">
        <title>Draft Genome Sequence of Cudoniella acicularis.</title>
        <authorList>
            <person name="Buettner E."/>
            <person name="Kellner H."/>
        </authorList>
    </citation>
    <scope>NUCLEOTIDE SEQUENCE [LARGE SCALE GENOMIC DNA]</scope>
    <source>
        <strain evidence="4 5">DSM 108380</strain>
    </source>
</reference>
<feature type="region of interest" description="Disordered" evidence="2">
    <location>
        <begin position="591"/>
        <end position="805"/>
    </location>
</feature>
<feature type="compositionally biased region" description="Polar residues" evidence="2">
    <location>
        <begin position="624"/>
        <end position="634"/>
    </location>
</feature>
<dbReference type="InterPro" id="IPR036420">
    <property type="entry name" value="BRCT_dom_sf"/>
</dbReference>
<feature type="domain" description="BRCT" evidence="3">
    <location>
        <begin position="196"/>
        <end position="285"/>
    </location>
</feature>
<dbReference type="CDD" id="cd17723">
    <property type="entry name" value="BRCT_Rad4_rpt4"/>
    <property type="match status" value="1"/>
</dbReference>
<dbReference type="CDD" id="cd17731">
    <property type="entry name" value="BRCT_TopBP1_rpt2_like"/>
    <property type="match status" value="1"/>
</dbReference>
<feature type="compositionally biased region" description="Low complexity" evidence="2">
    <location>
        <begin position="635"/>
        <end position="648"/>
    </location>
</feature>
<organism evidence="4 5">
    <name type="scientific">Cudoniella acicularis</name>
    <dbReference type="NCBI Taxonomy" id="354080"/>
    <lineage>
        <taxon>Eukaryota</taxon>
        <taxon>Fungi</taxon>
        <taxon>Dikarya</taxon>
        <taxon>Ascomycota</taxon>
        <taxon>Pezizomycotina</taxon>
        <taxon>Leotiomycetes</taxon>
        <taxon>Helotiales</taxon>
        <taxon>Tricladiaceae</taxon>
        <taxon>Cudoniella</taxon>
    </lineage>
</organism>
<protein>
    <recommendedName>
        <fullName evidence="3">BRCT domain-containing protein</fullName>
    </recommendedName>
</protein>
<dbReference type="Proteomes" id="UP000566819">
    <property type="component" value="Unassembled WGS sequence"/>
</dbReference>
<dbReference type="SUPFAM" id="SSF52113">
    <property type="entry name" value="BRCT domain"/>
    <property type="match status" value="4"/>
</dbReference>
<keyword evidence="1" id="KW-0677">Repeat</keyword>
<evidence type="ECO:0000313" key="4">
    <source>
        <dbReference type="EMBL" id="KAF4624164.1"/>
    </source>
</evidence>
<gene>
    <name evidence="4" type="ORF">G7Y89_g14009</name>
</gene>
<dbReference type="PANTHER" id="PTHR13561:SF20">
    <property type="entry name" value="DNA TOPOISOMERASE 2-BINDING PROTEIN 1"/>
    <property type="match status" value="1"/>
</dbReference>
<comment type="caution">
    <text evidence="4">The sequence shown here is derived from an EMBL/GenBank/DDBJ whole genome shotgun (WGS) entry which is preliminary data.</text>
</comment>
<dbReference type="OrthoDB" id="251770at2759"/>
<dbReference type="Pfam" id="PF12738">
    <property type="entry name" value="PTCB-BRCT"/>
    <property type="match status" value="3"/>
</dbReference>
<dbReference type="AlphaFoldDB" id="A0A8H4VY47"/>
<feature type="compositionally biased region" description="Basic and acidic residues" evidence="2">
    <location>
        <begin position="690"/>
        <end position="702"/>
    </location>
</feature>
<dbReference type="EMBL" id="JAAMPI010001750">
    <property type="protein sequence ID" value="KAF4624164.1"/>
    <property type="molecule type" value="Genomic_DNA"/>
</dbReference>
<evidence type="ECO:0000256" key="1">
    <source>
        <dbReference type="ARBA" id="ARBA00022737"/>
    </source>
</evidence>
<feature type="region of interest" description="Disordered" evidence="2">
    <location>
        <begin position="359"/>
        <end position="383"/>
    </location>
</feature>
<feature type="region of interest" description="Disordered" evidence="2">
    <location>
        <begin position="294"/>
        <end position="332"/>
    </location>
</feature>
<feature type="compositionally biased region" description="Basic and acidic residues" evidence="2">
    <location>
        <begin position="611"/>
        <end position="622"/>
    </location>
</feature>
<feature type="compositionally biased region" description="Basic and acidic residues" evidence="2">
    <location>
        <begin position="59"/>
        <end position="72"/>
    </location>
</feature>
<feature type="compositionally biased region" description="Polar residues" evidence="2">
    <location>
        <begin position="741"/>
        <end position="751"/>
    </location>
</feature>
<dbReference type="GO" id="GO:0033314">
    <property type="term" value="P:mitotic DNA replication checkpoint signaling"/>
    <property type="evidence" value="ECO:0007669"/>
    <property type="project" value="TreeGrafter"/>
</dbReference>
<dbReference type="GO" id="GO:0007095">
    <property type="term" value="P:mitotic G2 DNA damage checkpoint signaling"/>
    <property type="evidence" value="ECO:0007669"/>
    <property type="project" value="TreeGrafter"/>
</dbReference>
<feature type="compositionally biased region" description="Low complexity" evidence="2">
    <location>
        <begin position="883"/>
        <end position="896"/>
    </location>
</feature>
<feature type="compositionally biased region" description="Low complexity" evidence="2">
    <location>
        <begin position="768"/>
        <end position="783"/>
    </location>
</feature>
<feature type="domain" description="BRCT" evidence="3">
    <location>
        <begin position="396"/>
        <end position="492"/>
    </location>
</feature>
<dbReference type="Gene3D" id="3.40.50.10190">
    <property type="entry name" value="BRCT domain"/>
    <property type="match status" value="4"/>
</dbReference>
<feature type="domain" description="BRCT" evidence="3">
    <location>
        <begin position="101"/>
        <end position="184"/>
    </location>
</feature>
<dbReference type="InterPro" id="IPR001357">
    <property type="entry name" value="BRCT_dom"/>
</dbReference>
<feature type="region of interest" description="Disordered" evidence="2">
    <location>
        <begin position="877"/>
        <end position="896"/>
    </location>
</feature>
<dbReference type="GO" id="GO:0006270">
    <property type="term" value="P:DNA replication initiation"/>
    <property type="evidence" value="ECO:0007669"/>
    <property type="project" value="TreeGrafter"/>
</dbReference>
<dbReference type="PANTHER" id="PTHR13561">
    <property type="entry name" value="DNA REPLICATION REGULATOR DPB11-RELATED"/>
    <property type="match status" value="1"/>
</dbReference>
<feature type="domain" description="BRCT" evidence="3">
    <location>
        <begin position="509"/>
        <end position="590"/>
    </location>
</feature>
<evidence type="ECO:0000256" key="2">
    <source>
        <dbReference type="SAM" id="MobiDB-lite"/>
    </source>
</evidence>
<dbReference type="PROSITE" id="PS50172">
    <property type="entry name" value="BRCT"/>
    <property type="match status" value="4"/>
</dbReference>
<sequence length="896" mass="99914">MTFVAVSIIVCEVFREVISPLGDEGLERQDLGNNNKRQGRLNLKVISSHVTYDKASTSTRDDASSKKRHEDAEIHQTLSGTMANADRYMSSRTVALNGLSDGTAPLEGLVICCTSVPEEKRTQFAEYAVQMGAIHTLDLTLDVTHLIVGDYNTPKYRYVAKERPDVKPMTTKFIEAARELWINDQEIDLESLEKEHLLPTLHSLKFSMTGCDNPEERLEIAEQVKANGAAYEGDLTRHITHLISFRTEGAKYKAAKTWRIRIVSIEWLRDSLERGMILDEKLYDPVLPLEERGKNAWDKTKPKRTSLGKRSRDENSTGTEAGKRKLRRTASAKLNSQSERIWGDIVGAGNFTEVARSGVWETSDEPTQPNEPSDPKKQKQQPEISIRQPLEEIKQEIGGIFSGCLFYLHGFEAKKTQVLCDHLLPHGAEVTDTLEPGKNRPINLFIIVPHDLPISEYPNPPQHEASVETVTVWWVERCLHHKKFMAPSEHIVGRPFSIFPIEGFASMTISSSAFTGIDLLHVKKVVELLGAKYSEDMTPHSSVLVTKSMAGLRKDKYDHAQEWNVPIVKANWLWDCIEAGSRLPLQKYRCRSQKRKDSLPDTARASSRRSQSRDPRRDDRSQTAEANKTLSRADSVSSKQAAKPAASSGMDNSAFAVEESESVPVKEEEDSLNVLPVDDAPDPTAQTEDLSYKSEPLSERDINSSSRTVSTAPAPSGHPIPKPPPHQEDLGNVISDLLAKTKSSVQPSNSEAPEGRRRGTNRILGRVTSNISTTSTSHSRATSVDSTATHGHPVEYPPYNTNTKANAANPTNDDLEMLLNGDKNIRKNNTDSQPPLTQLQYEDPDSNEVTERVMARMKGEKLPKRSGTREKALTISDLGQQHTTRSTRTSRTLGFR</sequence>